<organism evidence="3 4">
    <name type="scientific">Polarella glacialis</name>
    <name type="common">Dinoflagellate</name>
    <dbReference type="NCBI Taxonomy" id="89957"/>
    <lineage>
        <taxon>Eukaryota</taxon>
        <taxon>Sar</taxon>
        <taxon>Alveolata</taxon>
        <taxon>Dinophyceae</taxon>
        <taxon>Suessiales</taxon>
        <taxon>Suessiaceae</taxon>
        <taxon>Polarella</taxon>
    </lineage>
</organism>
<proteinExistence type="predicted"/>
<feature type="compositionally biased region" description="Low complexity" evidence="1">
    <location>
        <begin position="679"/>
        <end position="715"/>
    </location>
</feature>
<dbReference type="OrthoDB" id="429998at2759"/>
<feature type="transmembrane region" description="Helical" evidence="2">
    <location>
        <begin position="920"/>
        <end position="946"/>
    </location>
</feature>
<gene>
    <name evidence="3" type="ORF">PGLA1383_LOCUS50340</name>
</gene>
<protein>
    <submittedName>
        <fullName evidence="3">Uncharacterized protein</fullName>
    </submittedName>
</protein>
<feature type="compositionally biased region" description="Low complexity" evidence="1">
    <location>
        <begin position="536"/>
        <end position="551"/>
    </location>
</feature>
<keyword evidence="4" id="KW-1185">Reference proteome</keyword>
<dbReference type="EMBL" id="CAJNNV010031119">
    <property type="protein sequence ID" value="CAE8634720.1"/>
    <property type="molecule type" value="Genomic_DNA"/>
</dbReference>
<feature type="region of interest" description="Disordered" evidence="1">
    <location>
        <begin position="508"/>
        <end position="553"/>
    </location>
</feature>
<feature type="compositionally biased region" description="Acidic residues" evidence="1">
    <location>
        <begin position="514"/>
        <end position="523"/>
    </location>
</feature>
<sequence>MSAEAFCATPAGQELQQEIKDLEPGAQAAQIVTIYRRGRNQGRRFAFFVVEDAAAACCALASLDLHLKRLSGTGISKVFQLLPAVAVRYLMQCQTKQAWGAQSYEIACRDDEHAIVHRRGNTLHLASVVSRIFTGNLVNSAAAKQLVWQFIGGGMVSIVEEVAHSILLLRGLLTVPDMMGGDHGAEQVKNLFISLGSREQLNCSKADSDDPEEEAGFAEMMAIAASNRHLEGQDFCAKVILRVAIDERVTISECQQGVLELREGDVVQLLLDPDELLPDASTHRWVYCRRSISGRHIRTDGQLVGWIMLSSTVPVAILDVDSLDLNPQVQELFKLCALAFPYLSLPLSLPKRPLPVLRDWLVVLEDFYGKQYGEEYLSLRAGDRFLRREPPSDSLPEGWAYGRSPPCDRRHSLQGSRGPRPPDFPPLSALNLTLPVERAHAPLQRARSIQVPFCEKEMDGPKVQPSNIRSPVQWVGIGGPPTGVCMGNATALVLSDLTTSLLHGKPCAGSYNGPDEEEGEAGEEALSQQRAPPARSQGSSHGSHSSQASQAPGAEGYLRLHSAVARLLSDDAALAEQCQCLIPPSSAAAVAQSRSIEGGEHLPCIQSSDLPPITQHLIDRLGCRHPATLERVSAVYSTFANRRDGLTLTEFEGYIACVLTQILKELEGRCAAAGVRVTNNNNDNNSNNNYKNNNNDNSNNSNNHNFASGVSGVSGEASWPPPERQGQGQWQGAEGSAPLLSGQAFREAEGPSPRMSAMAAPLAAPVQLEELSDIQRLTQELGSLSSSLSRRAAMQDEVEAARAAQEACWTANSAAISQQAQRAPQGVPADPMPLSVAHVQVANRSEDLSGLSELQLLTRELDMLNSSLNRSVLQEREETLEEAPATKASAGYPAAAVERQPPGAPALKLPVVEAVFPGPLVVVVVVVVVVIVVIVVVVVVEAVFPGPKHQHQVTDRRVAVLVVVVVVAVVVVVVVYGHVLAGRGVTKASTMWADVVLPYSNRANYAEKITAQLVGAG</sequence>
<accession>A0A813HAP9</accession>
<evidence type="ECO:0000313" key="3">
    <source>
        <dbReference type="EMBL" id="CAE8634720.1"/>
    </source>
</evidence>
<feature type="region of interest" description="Disordered" evidence="1">
    <location>
        <begin position="677"/>
        <end position="735"/>
    </location>
</feature>
<keyword evidence="2" id="KW-1133">Transmembrane helix</keyword>
<keyword evidence="2" id="KW-0472">Membrane</keyword>
<reference evidence="3" key="1">
    <citation type="submission" date="2021-02" db="EMBL/GenBank/DDBJ databases">
        <authorList>
            <person name="Dougan E. K."/>
            <person name="Rhodes N."/>
            <person name="Thang M."/>
            <person name="Chan C."/>
        </authorList>
    </citation>
    <scope>NUCLEOTIDE SEQUENCE</scope>
</reference>
<evidence type="ECO:0000313" key="4">
    <source>
        <dbReference type="Proteomes" id="UP000654075"/>
    </source>
</evidence>
<name>A0A813HAP9_POLGL</name>
<evidence type="ECO:0000256" key="1">
    <source>
        <dbReference type="SAM" id="MobiDB-lite"/>
    </source>
</evidence>
<dbReference type="Proteomes" id="UP000654075">
    <property type="component" value="Unassembled WGS sequence"/>
</dbReference>
<feature type="region of interest" description="Disordered" evidence="1">
    <location>
        <begin position="390"/>
        <end position="428"/>
    </location>
</feature>
<keyword evidence="2" id="KW-0812">Transmembrane</keyword>
<comment type="caution">
    <text evidence="3">The sequence shown here is derived from an EMBL/GenBank/DDBJ whole genome shotgun (WGS) entry which is preliminary data.</text>
</comment>
<feature type="transmembrane region" description="Helical" evidence="2">
    <location>
        <begin position="958"/>
        <end position="981"/>
    </location>
</feature>
<dbReference type="AlphaFoldDB" id="A0A813HAP9"/>
<evidence type="ECO:0000256" key="2">
    <source>
        <dbReference type="SAM" id="Phobius"/>
    </source>
</evidence>